<dbReference type="GO" id="GO:0006508">
    <property type="term" value="P:proteolysis"/>
    <property type="evidence" value="ECO:0007669"/>
    <property type="project" value="UniProtKB-KW"/>
</dbReference>
<evidence type="ECO:0000256" key="7">
    <source>
        <dbReference type="ARBA" id="ARBA00022833"/>
    </source>
</evidence>
<dbReference type="EMBL" id="FNUT01000010">
    <property type="protein sequence ID" value="SEG60280.1"/>
    <property type="molecule type" value="Genomic_DNA"/>
</dbReference>
<keyword evidence="4 11" id="KW-0812">Transmembrane</keyword>
<keyword evidence="6" id="KW-0378">Hydrolase</keyword>
<keyword evidence="8 11" id="KW-1133">Transmembrane helix</keyword>
<feature type="transmembrane region" description="Helical" evidence="11">
    <location>
        <begin position="213"/>
        <end position="233"/>
    </location>
</feature>
<keyword evidence="5" id="KW-0479">Metal-binding</keyword>
<feature type="transmembrane region" description="Helical" evidence="11">
    <location>
        <begin position="20"/>
        <end position="43"/>
    </location>
</feature>
<accession>A0A1H6BHW0</accession>
<dbReference type="CDD" id="cd07328">
    <property type="entry name" value="M48_Ste24p_like"/>
    <property type="match status" value="1"/>
</dbReference>
<evidence type="ECO:0000256" key="2">
    <source>
        <dbReference type="ARBA" id="ARBA00022475"/>
    </source>
</evidence>
<keyword evidence="3 13" id="KW-0645">Protease</keyword>
<evidence type="ECO:0000256" key="1">
    <source>
        <dbReference type="ARBA" id="ARBA00001947"/>
    </source>
</evidence>
<evidence type="ECO:0000259" key="12">
    <source>
        <dbReference type="Pfam" id="PF01435"/>
    </source>
</evidence>
<dbReference type="GO" id="GO:0004222">
    <property type="term" value="F:metalloendopeptidase activity"/>
    <property type="evidence" value="ECO:0007669"/>
    <property type="project" value="InterPro"/>
</dbReference>
<sequence>MDIQISANFKKQVRRTLLSIVIFIVVYILLFLSSIALVALSIYAGVAVMKMKFGLMTLAIGLALIGTSLTVLYFMIKFIFAKKSEDFSDQIEVTESDQPELFELIRSIATEVGTQFPKHVYLTPFVNASVFYDSTFWSMIFPTRKNLQIGIGLINSLTQQELKAILAHEFGHFAQRSMKVGSYVYIVNKVLFNLLYNDMTLEKMQNRIGSTSWLLSFAMTLSGIFIDGIQSILRRLYNFININYMSLSREMEFHADAIATHVAGSEAMRNGLLRLSFADYAFQETIRYYQQISDQNIVPQNFFAAHAATLILLSERHNLNLVHNFPQLTLANKTRFDKSKLIIEDLWASHPTEEARTSAIDALNIHVDQVSNNPANDLLRLDENLANRVFQILFAESQYQGPTYQQEVTDFVTAYKQEFERYQIPKIYNEFYNYHQPYISKFTADAFQGELLPLDVLFSDEHVNLTFEIQALTQDKYYLEAVYRGEIKLRRFDYDGVRYKNKQVNKVVQQINAELKEKRAYLEDLNRKIFQTFYQMAKTTGKEFLLREAYNVFAMYEEEFEKRMKFYYALKEDTQFIFQQTEFPLIISNLQKLKPSIQKLKVELKDFLEIKAYRDSLTTESFDDLTNFLANENEIFAGNTYNDEAITQLFIGIGEYWNALNITHVDSKVHLLRLQEEIYDEFKSAKKVN</sequence>
<dbReference type="Gene3D" id="3.30.2010.10">
    <property type="entry name" value="Metalloproteases ('zincins'), catalytic domain"/>
    <property type="match status" value="1"/>
</dbReference>
<evidence type="ECO:0000256" key="4">
    <source>
        <dbReference type="ARBA" id="ARBA00022692"/>
    </source>
</evidence>
<evidence type="ECO:0000256" key="9">
    <source>
        <dbReference type="ARBA" id="ARBA00023049"/>
    </source>
</evidence>
<dbReference type="AlphaFoldDB" id="A0A1H6BHW0"/>
<name>A0A1H6BHW0_9SPHI</name>
<keyword evidence="14" id="KW-1185">Reference proteome</keyword>
<protein>
    <submittedName>
        <fullName evidence="13">Zn-dependent protease with chaperone function</fullName>
    </submittedName>
</protein>
<dbReference type="Pfam" id="PF01435">
    <property type="entry name" value="Peptidase_M48"/>
    <property type="match status" value="1"/>
</dbReference>
<evidence type="ECO:0000313" key="13">
    <source>
        <dbReference type="EMBL" id="SEG60280.1"/>
    </source>
</evidence>
<dbReference type="InterPro" id="IPR050083">
    <property type="entry name" value="HtpX_protease"/>
</dbReference>
<feature type="domain" description="Peptidase M48" evidence="12">
    <location>
        <begin position="149"/>
        <end position="362"/>
    </location>
</feature>
<organism evidence="13 14">
    <name type="scientific">Sphingobacterium lactis</name>
    <dbReference type="NCBI Taxonomy" id="797291"/>
    <lineage>
        <taxon>Bacteria</taxon>
        <taxon>Pseudomonadati</taxon>
        <taxon>Bacteroidota</taxon>
        <taxon>Sphingobacteriia</taxon>
        <taxon>Sphingobacteriales</taxon>
        <taxon>Sphingobacteriaceae</taxon>
        <taxon>Sphingobacterium</taxon>
    </lineage>
</organism>
<dbReference type="InterPro" id="IPR001915">
    <property type="entry name" value="Peptidase_M48"/>
</dbReference>
<gene>
    <name evidence="13" type="ORF">SAMN05421877_110116</name>
</gene>
<evidence type="ECO:0000256" key="8">
    <source>
        <dbReference type="ARBA" id="ARBA00022989"/>
    </source>
</evidence>
<dbReference type="PANTHER" id="PTHR43221">
    <property type="entry name" value="PROTEASE HTPX"/>
    <property type="match status" value="1"/>
</dbReference>
<comment type="cofactor">
    <cofactor evidence="1">
        <name>Zn(2+)</name>
        <dbReference type="ChEBI" id="CHEBI:29105"/>
    </cofactor>
</comment>
<evidence type="ECO:0000256" key="10">
    <source>
        <dbReference type="ARBA" id="ARBA00023136"/>
    </source>
</evidence>
<keyword evidence="2" id="KW-1003">Cell membrane</keyword>
<reference evidence="14" key="1">
    <citation type="submission" date="2016-10" db="EMBL/GenBank/DDBJ databases">
        <authorList>
            <person name="Varghese N."/>
            <person name="Submissions S."/>
        </authorList>
    </citation>
    <scope>NUCLEOTIDE SEQUENCE [LARGE SCALE GENOMIC DNA]</scope>
    <source>
        <strain evidence="14">DSM 22361</strain>
    </source>
</reference>
<evidence type="ECO:0000256" key="11">
    <source>
        <dbReference type="SAM" id="Phobius"/>
    </source>
</evidence>
<keyword evidence="9" id="KW-0482">Metalloprotease</keyword>
<dbReference type="Proteomes" id="UP000236731">
    <property type="component" value="Unassembled WGS sequence"/>
</dbReference>
<evidence type="ECO:0000313" key="14">
    <source>
        <dbReference type="Proteomes" id="UP000236731"/>
    </source>
</evidence>
<proteinExistence type="predicted"/>
<dbReference type="OrthoDB" id="9789270at2"/>
<evidence type="ECO:0000256" key="5">
    <source>
        <dbReference type="ARBA" id="ARBA00022723"/>
    </source>
</evidence>
<dbReference type="GO" id="GO:0046872">
    <property type="term" value="F:metal ion binding"/>
    <property type="evidence" value="ECO:0007669"/>
    <property type="project" value="UniProtKB-KW"/>
</dbReference>
<keyword evidence="7" id="KW-0862">Zinc</keyword>
<feature type="transmembrane region" description="Helical" evidence="11">
    <location>
        <begin position="55"/>
        <end position="76"/>
    </location>
</feature>
<dbReference type="PANTHER" id="PTHR43221:SF2">
    <property type="entry name" value="PROTEASE HTPX HOMOLOG"/>
    <property type="match status" value="1"/>
</dbReference>
<evidence type="ECO:0000256" key="3">
    <source>
        <dbReference type="ARBA" id="ARBA00022670"/>
    </source>
</evidence>
<keyword evidence="10 11" id="KW-0472">Membrane</keyword>
<evidence type="ECO:0000256" key="6">
    <source>
        <dbReference type="ARBA" id="ARBA00022801"/>
    </source>
</evidence>
<dbReference type="RefSeq" id="WP_103907241.1">
    <property type="nucleotide sequence ID" value="NZ_CP049246.1"/>
</dbReference>